<gene>
    <name evidence="2" type="ORF">ACHAWO_002521</name>
</gene>
<keyword evidence="3" id="KW-1185">Reference proteome</keyword>
<reference evidence="2 3" key="1">
    <citation type="submission" date="2024-10" db="EMBL/GenBank/DDBJ databases">
        <title>Updated reference genomes for cyclostephanoid diatoms.</title>
        <authorList>
            <person name="Roberts W.R."/>
            <person name="Alverson A.J."/>
        </authorList>
    </citation>
    <scope>NUCLEOTIDE SEQUENCE [LARGE SCALE GENOMIC DNA]</scope>
    <source>
        <strain evidence="2 3">AJA010-31</strain>
    </source>
</reference>
<evidence type="ECO:0008006" key="4">
    <source>
        <dbReference type="Google" id="ProtNLM"/>
    </source>
</evidence>
<evidence type="ECO:0000256" key="1">
    <source>
        <dbReference type="SAM" id="SignalP"/>
    </source>
</evidence>
<comment type="caution">
    <text evidence="2">The sequence shown here is derived from an EMBL/GenBank/DDBJ whole genome shotgun (WGS) entry which is preliminary data.</text>
</comment>
<proteinExistence type="predicted"/>
<feature type="chain" id="PRO_5044758524" description="Plastid lipid-associated protein/fibrillin conserved domain-containing protein" evidence="1">
    <location>
        <begin position="17"/>
        <end position="813"/>
    </location>
</feature>
<evidence type="ECO:0000313" key="2">
    <source>
        <dbReference type="EMBL" id="KAL3772519.1"/>
    </source>
</evidence>
<dbReference type="Proteomes" id="UP001530400">
    <property type="component" value="Unassembled WGS sequence"/>
</dbReference>
<protein>
    <recommendedName>
        <fullName evidence="4">Plastid lipid-associated protein/fibrillin conserved domain-containing protein</fullName>
    </recommendedName>
</protein>
<evidence type="ECO:0000313" key="3">
    <source>
        <dbReference type="Proteomes" id="UP001530400"/>
    </source>
</evidence>
<dbReference type="EMBL" id="JALLPJ020001265">
    <property type="protein sequence ID" value="KAL3772519.1"/>
    <property type="molecule type" value="Genomic_DNA"/>
</dbReference>
<name>A0ABD3N8W0_9STRA</name>
<organism evidence="2 3">
    <name type="scientific">Cyclotella atomus</name>
    <dbReference type="NCBI Taxonomy" id="382360"/>
    <lineage>
        <taxon>Eukaryota</taxon>
        <taxon>Sar</taxon>
        <taxon>Stramenopiles</taxon>
        <taxon>Ochrophyta</taxon>
        <taxon>Bacillariophyta</taxon>
        <taxon>Coscinodiscophyceae</taxon>
        <taxon>Thalassiosirophycidae</taxon>
        <taxon>Stephanodiscales</taxon>
        <taxon>Stephanodiscaceae</taxon>
        <taxon>Cyclotella</taxon>
    </lineage>
</organism>
<dbReference type="AlphaFoldDB" id="A0ABD3N8W0"/>
<keyword evidence="1" id="KW-0732">Signal</keyword>
<accession>A0ABD3N8W0</accession>
<sequence length="813" mass="87994">MIFGLAPILFLQALSGFVISTSSFTSPHRRHQCRRYVSDYRQDHASFVNPTSLQTSSIDDAIDIDDETQVTKTKSAIATKLVNEVDSDCTALLPEKTFNLYCRIHCTLTLLRKYFPTLLDLPPISTSMAQQWIYDSNVTITGPKGEQLAVGIDEVMGITRALAVVTTAARRAGSLFDMAVTGNREGVDTLSNGVDCELIMDAENHYQILVLWRTRLPQPSLSSTDKQYTEISGRSTVELSRETGRVSNLQIQKVKINGVTIIESLGSALATIRSTARSSPLFETLSGTASSVGSSSSGNPFLDGILSGIRDVVQAVDTLPSAEDGAACTGSPLYIFPHTYWKNVSFPALNTSSEADYSTPVEIDKYASDHIPVLGSESFVEYAILHEALASFERYGLDQLAGSSADSDTNDIRALFSSDAKLVSATGSNSEAYTTLLKGSAVADLYRSLALFRQSSGSDWKIKRTDIELAERSLTVSWESKSPLKVEGADKFTFQKPRLITSSNRLPLTSDGDKAEIVEACERFFDGNDASYLRIERIENLNLTVAGVVADSEWANSFIAAALRTAGNSPIPDPTISELLRALANRQSTPKKSTSQKKVTPPTTMPLLEDAAAASFYNILRSLHFDLANVGNADTTSSIPAGAYVADDIELRGLLRERLVSGSQGYSRLIGVAISSLRAAIKTGRVRLAAPPKPTIEVTTKGSIRVDFLLALWIDAPTFGTQPGGFGVPLKIQLVSEYIVGDNGKIVEHIILESRLNGVLTPGDVFSRWIKGLTSSTSDQVELLDGNGMPAALEQLVGALNWVKSMQNRGKKN</sequence>
<feature type="signal peptide" evidence="1">
    <location>
        <begin position="1"/>
        <end position="16"/>
    </location>
</feature>